<organism evidence="9 10">
    <name type="scientific">Datura stramonium</name>
    <name type="common">Jimsonweed</name>
    <name type="synonym">Common thornapple</name>
    <dbReference type="NCBI Taxonomy" id="4076"/>
    <lineage>
        <taxon>Eukaryota</taxon>
        <taxon>Viridiplantae</taxon>
        <taxon>Streptophyta</taxon>
        <taxon>Embryophyta</taxon>
        <taxon>Tracheophyta</taxon>
        <taxon>Spermatophyta</taxon>
        <taxon>Magnoliopsida</taxon>
        <taxon>eudicotyledons</taxon>
        <taxon>Gunneridae</taxon>
        <taxon>Pentapetalae</taxon>
        <taxon>asterids</taxon>
        <taxon>lamiids</taxon>
        <taxon>Solanales</taxon>
        <taxon>Solanaceae</taxon>
        <taxon>Solanoideae</taxon>
        <taxon>Datureae</taxon>
        <taxon>Datura</taxon>
    </lineage>
</organism>
<evidence type="ECO:0000256" key="2">
    <source>
        <dbReference type="ARBA" id="ARBA00012483"/>
    </source>
</evidence>
<evidence type="ECO:0000256" key="1">
    <source>
        <dbReference type="ARBA" id="ARBA00000900"/>
    </source>
</evidence>
<evidence type="ECO:0000259" key="8">
    <source>
        <dbReference type="Pfam" id="PF17123"/>
    </source>
</evidence>
<evidence type="ECO:0000256" key="4">
    <source>
        <dbReference type="ARBA" id="ARBA00022723"/>
    </source>
</evidence>
<dbReference type="SUPFAM" id="SSF57850">
    <property type="entry name" value="RING/U-box"/>
    <property type="match status" value="1"/>
</dbReference>
<reference evidence="9 10" key="1">
    <citation type="journal article" date="2021" name="BMC Genomics">
        <title>Datura genome reveals duplications of psychoactive alkaloid biosynthetic genes and high mutation rate following tissue culture.</title>
        <authorList>
            <person name="Rajewski A."/>
            <person name="Carter-House D."/>
            <person name="Stajich J."/>
            <person name="Litt A."/>
        </authorList>
    </citation>
    <scope>NUCLEOTIDE SEQUENCE [LARGE SCALE GENOMIC DNA]</scope>
    <source>
        <strain evidence="9">AR-01</strain>
    </source>
</reference>
<dbReference type="InterPro" id="IPR013083">
    <property type="entry name" value="Znf_RING/FYVE/PHD"/>
</dbReference>
<feature type="domain" description="RING-type" evidence="8">
    <location>
        <begin position="140"/>
        <end position="167"/>
    </location>
</feature>
<evidence type="ECO:0000256" key="7">
    <source>
        <dbReference type="ARBA" id="ARBA00022833"/>
    </source>
</evidence>
<dbReference type="PANTHER" id="PTHR22937:SF175">
    <property type="entry name" value="RING-TYPE E3 UBIQUITIN TRANSFERASE"/>
    <property type="match status" value="1"/>
</dbReference>
<keyword evidence="4" id="KW-0479">Metal-binding</keyword>
<dbReference type="Gene3D" id="3.30.40.10">
    <property type="entry name" value="Zinc/RING finger domain, C3HC4 (zinc finger)"/>
    <property type="match status" value="1"/>
</dbReference>
<comment type="caution">
    <text evidence="9">The sequence shown here is derived from an EMBL/GenBank/DDBJ whole genome shotgun (WGS) entry which is preliminary data.</text>
</comment>
<evidence type="ECO:0000313" key="9">
    <source>
        <dbReference type="EMBL" id="MCD9645996.1"/>
    </source>
</evidence>
<dbReference type="InterPro" id="IPR045191">
    <property type="entry name" value="MBR1/2-like"/>
</dbReference>
<dbReference type="Pfam" id="PF17123">
    <property type="entry name" value="zf-RING_11"/>
    <property type="match status" value="1"/>
</dbReference>
<sequence>MMSGVCWVELSVLIVVIDDDDDVDNDLSELIETIGNMLDYIDYMISQLHFDALSDHYDEENEDDDLLDELYDFDALSDHYDEENEDDHLLDEVYDFDALSDLYDEENEDDDEVLKCLKIKTHQAPAKDGVDAEVESEMICAICQSEFEHEENIGMLQCGHEYHTDCINSGC</sequence>
<keyword evidence="3" id="KW-0808">Transferase</keyword>
<dbReference type="EC" id="2.3.2.27" evidence="2"/>
<dbReference type="EMBL" id="JACEIK010004635">
    <property type="protein sequence ID" value="MCD9645996.1"/>
    <property type="molecule type" value="Genomic_DNA"/>
</dbReference>
<evidence type="ECO:0000256" key="5">
    <source>
        <dbReference type="ARBA" id="ARBA00022771"/>
    </source>
</evidence>
<comment type="catalytic activity">
    <reaction evidence="1">
        <text>S-ubiquitinyl-[E2 ubiquitin-conjugating enzyme]-L-cysteine + [acceptor protein]-L-lysine = [E2 ubiquitin-conjugating enzyme]-L-cysteine + N(6)-ubiquitinyl-[acceptor protein]-L-lysine.</text>
        <dbReference type="EC" id="2.3.2.27"/>
    </reaction>
</comment>
<evidence type="ECO:0000256" key="3">
    <source>
        <dbReference type="ARBA" id="ARBA00022679"/>
    </source>
</evidence>
<keyword evidence="6" id="KW-0833">Ubl conjugation pathway</keyword>
<dbReference type="InterPro" id="IPR001841">
    <property type="entry name" value="Znf_RING"/>
</dbReference>
<keyword evidence="5" id="KW-0863">Zinc-finger</keyword>
<name>A0ABS8VGT3_DATST</name>
<protein>
    <recommendedName>
        <fullName evidence="2">RING-type E3 ubiquitin transferase</fullName>
        <ecNumber evidence="2">2.3.2.27</ecNumber>
    </recommendedName>
</protein>
<keyword evidence="10" id="KW-1185">Reference proteome</keyword>
<evidence type="ECO:0000256" key="6">
    <source>
        <dbReference type="ARBA" id="ARBA00022786"/>
    </source>
</evidence>
<gene>
    <name evidence="9" type="ORF">HAX54_035489</name>
</gene>
<accession>A0ABS8VGT3</accession>
<keyword evidence="7" id="KW-0862">Zinc</keyword>
<dbReference type="Proteomes" id="UP000823775">
    <property type="component" value="Unassembled WGS sequence"/>
</dbReference>
<proteinExistence type="predicted"/>
<dbReference type="PANTHER" id="PTHR22937">
    <property type="entry name" value="E3 UBIQUITIN-PROTEIN LIGASE RNF165"/>
    <property type="match status" value="1"/>
</dbReference>
<evidence type="ECO:0000313" key="10">
    <source>
        <dbReference type="Proteomes" id="UP000823775"/>
    </source>
</evidence>